<keyword evidence="3" id="KW-1185">Reference proteome</keyword>
<comment type="caution">
    <text evidence="2">The sequence shown here is derived from an EMBL/GenBank/DDBJ whole genome shotgun (WGS) entry which is preliminary data.</text>
</comment>
<dbReference type="AlphaFoldDB" id="A0A225WDY6"/>
<keyword evidence="1" id="KW-0175">Coiled coil</keyword>
<evidence type="ECO:0000256" key="1">
    <source>
        <dbReference type="SAM" id="Coils"/>
    </source>
</evidence>
<feature type="coiled-coil region" evidence="1">
    <location>
        <begin position="94"/>
        <end position="121"/>
    </location>
</feature>
<evidence type="ECO:0000313" key="3">
    <source>
        <dbReference type="Proteomes" id="UP000198211"/>
    </source>
</evidence>
<dbReference type="EMBL" id="NBNE01001024">
    <property type="protein sequence ID" value="OWZ15943.1"/>
    <property type="molecule type" value="Genomic_DNA"/>
</dbReference>
<reference evidence="3" key="1">
    <citation type="submission" date="2017-03" db="EMBL/GenBank/DDBJ databases">
        <title>Phytopthora megakarya and P. palmivora, two closely related causual agents of cacao black pod achieved similar genome size and gene model numbers by different mechanisms.</title>
        <authorList>
            <person name="Ali S."/>
            <person name="Shao J."/>
            <person name="Larry D.J."/>
            <person name="Kronmiller B."/>
            <person name="Shen D."/>
            <person name="Strem M.D."/>
            <person name="Melnick R.L."/>
            <person name="Guiltinan M.J."/>
            <person name="Tyler B.M."/>
            <person name="Meinhardt L.W."/>
            <person name="Bailey B.A."/>
        </authorList>
    </citation>
    <scope>NUCLEOTIDE SEQUENCE [LARGE SCALE GENOMIC DNA]</scope>
    <source>
        <strain evidence="3">zdho120</strain>
    </source>
</reference>
<gene>
    <name evidence="2" type="ORF">PHMEG_00010330</name>
</gene>
<sequence>MLTPVQREALVEIISSTLDDGGQIPWRKMVQSSTFANITYDTLRREGKVVLRQLKAPRNKPIKRRIDQISAEVVESEPFVDQERITELEVHKQMKALQQQVENLTASIDEKNKQLAEEEKTGKQMQYLQQCISELSAIIANKDKLLAEANARYDALKEGLEQLVSDQ</sequence>
<name>A0A225WDY6_9STRA</name>
<proteinExistence type="predicted"/>
<protein>
    <submittedName>
        <fullName evidence="2">Uncharacterized protein</fullName>
    </submittedName>
</protein>
<dbReference type="OrthoDB" id="100294at2759"/>
<dbReference type="Proteomes" id="UP000198211">
    <property type="component" value="Unassembled WGS sequence"/>
</dbReference>
<accession>A0A225WDY6</accession>
<organism evidence="2 3">
    <name type="scientific">Phytophthora megakarya</name>
    <dbReference type="NCBI Taxonomy" id="4795"/>
    <lineage>
        <taxon>Eukaryota</taxon>
        <taxon>Sar</taxon>
        <taxon>Stramenopiles</taxon>
        <taxon>Oomycota</taxon>
        <taxon>Peronosporomycetes</taxon>
        <taxon>Peronosporales</taxon>
        <taxon>Peronosporaceae</taxon>
        <taxon>Phytophthora</taxon>
    </lineage>
</organism>
<evidence type="ECO:0000313" key="2">
    <source>
        <dbReference type="EMBL" id="OWZ15943.1"/>
    </source>
</evidence>